<comment type="caution">
    <text evidence="1">The sequence shown here is derived from an EMBL/GenBank/DDBJ whole genome shotgun (WGS) entry which is preliminary data.</text>
</comment>
<evidence type="ECO:0000313" key="1">
    <source>
        <dbReference type="EMBL" id="OGY37562.1"/>
    </source>
</evidence>
<dbReference type="EMBL" id="MHHS01000006">
    <property type="protein sequence ID" value="OGY37562.1"/>
    <property type="molecule type" value="Genomic_DNA"/>
</dbReference>
<reference evidence="1 2" key="1">
    <citation type="journal article" date="2016" name="Nat. Commun.">
        <title>Thousands of microbial genomes shed light on interconnected biogeochemical processes in an aquifer system.</title>
        <authorList>
            <person name="Anantharaman K."/>
            <person name="Brown C.T."/>
            <person name="Hug L.A."/>
            <person name="Sharon I."/>
            <person name="Castelle C.J."/>
            <person name="Probst A.J."/>
            <person name="Thomas B.C."/>
            <person name="Singh A."/>
            <person name="Wilkins M.J."/>
            <person name="Karaoz U."/>
            <person name="Brodie E.L."/>
            <person name="Williams K.H."/>
            <person name="Hubbard S.S."/>
            <person name="Banfield J.F."/>
        </authorList>
    </citation>
    <scope>NUCLEOTIDE SEQUENCE [LARGE SCALE GENOMIC DNA]</scope>
</reference>
<dbReference type="InterPro" id="IPR036583">
    <property type="entry name" value="23S_rRNA_IVS_sf"/>
</dbReference>
<dbReference type="AlphaFoldDB" id="A0A1G1XC98"/>
<proteinExistence type="predicted"/>
<protein>
    <recommendedName>
        <fullName evidence="3">Four helix bundle protein</fullName>
    </recommendedName>
</protein>
<name>A0A1G1XC98_9BACT</name>
<evidence type="ECO:0008006" key="3">
    <source>
        <dbReference type="Google" id="ProtNLM"/>
    </source>
</evidence>
<organism evidence="1 2">
    <name type="scientific">Candidatus Andersenbacteria bacterium RIFCSPHIGHO2_12_FULL_45_11b</name>
    <dbReference type="NCBI Taxonomy" id="1797282"/>
    <lineage>
        <taxon>Bacteria</taxon>
        <taxon>Candidatus Anderseniibacteriota</taxon>
    </lineage>
</organism>
<sequence length="81" mass="9162">MLFLETIEFILLAEYAPKDQKSSIIKRASGKLDALKYFLQLTSEMSMLEHNQYIPIAVPLTEAGKMLGGWQKHIRQTAPAP</sequence>
<dbReference type="InterPro" id="IPR055360">
    <property type="entry name" value="bAvd"/>
</dbReference>
<dbReference type="CDD" id="cd16376">
    <property type="entry name" value="Avd_like"/>
    <property type="match status" value="1"/>
</dbReference>
<accession>A0A1G1XC98</accession>
<evidence type="ECO:0000313" key="2">
    <source>
        <dbReference type="Proteomes" id="UP000177941"/>
    </source>
</evidence>
<gene>
    <name evidence="1" type="ORF">A3E36_04845</name>
</gene>
<dbReference type="Gene3D" id="1.20.1440.60">
    <property type="entry name" value="23S rRNA-intervening sequence"/>
    <property type="match status" value="1"/>
</dbReference>
<dbReference type="Proteomes" id="UP000177941">
    <property type="component" value="Unassembled WGS sequence"/>
</dbReference>